<dbReference type="InterPro" id="IPR036249">
    <property type="entry name" value="Thioredoxin-like_sf"/>
</dbReference>
<reference evidence="1 2" key="1">
    <citation type="journal article" date="2016" name="Environ. Microbiol.">
        <title>Genomic resolution of a cold subsurface aquifer community provides metabolic insights for novel microbes adapted to high CO concentrations.</title>
        <authorList>
            <person name="Probst A.J."/>
            <person name="Castelle C.J."/>
            <person name="Singh A."/>
            <person name="Brown C.T."/>
            <person name="Anantharaman K."/>
            <person name="Sharon I."/>
            <person name="Hug L.A."/>
            <person name="Burstein D."/>
            <person name="Emerson J.B."/>
            <person name="Thomas B.C."/>
            <person name="Banfield J.F."/>
        </authorList>
    </citation>
    <scope>NUCLEOTIDE SEQUENCE [LARGE SCALE GENOMIC DNA]</scope>
    <source>
        <strain evidence="1">CG2_30_40_21</strain>
    </source>
</reference>
<organism evidence="1 2">
    <name type="scientific">Candidatus Desantisbacteria bacterium CG2_30_40_21</name>
    <dbReference type="NCBI Taxonomy" id="1817895"/>
    <lineage>
        <taxon>Bacteria</taxon>
        <taxon>Candidatus Desantisiibacteriota</taxon>
    </lineage>
</organism>
<dbReference type="STRING" id="1817895.AUJ95_09200"/>
<sequence length="127" mass="13968">MAKLTIDDLIKIKEQYKRTSTLREGGWRAKFIIHMGTCGIASGARRVMSALMDEIASQNITDVLVTTSGCAGLCSHEPMVTVELVGQSPVKYIHLSAEKIKRILTEHVQNGKIVQEYALGIGCETTY</sequence>
<dbReference type="Gene3D" id="3.40.30.10">
    <property type="entry name" value="Glutaredoxin"/>
    <property type="match status" value="1"/>
</dbReference>
<dbReference type="EMBL" id="MNYI01000235">
    <property type="protein sequence ID" value="OIP36637.1"/>
    <property type="molecule type" value="Genomic_DNA"/>
</dbReference>
<name>A0A1J5DK98_9BACT</name>
<dbReference type="CDD" id="cd02980">
    <property type="entry name" value="TRX_Fd_family"/>
    <property type="match status" value="1"/>
</dbReference>
<dbReference type="AlphaFoldDB" id="A0A1J5DK98"/>
<protein>
    <submittedName>
        <fullName evidence="1">NADP oxidoreductase</fullName>
    </submittedName>
</protein>
<dbReference type="Proteomes" id="UP000183085">
    <property type="component" value="Unassembled WGS sequence"/>
</dbReference>
<proteinExistence type="predicted"/>
<evidence type="ECO:0000313" key="2">
    <source>
        <dbReference type="Proteomes" id="UP000183085"/>
    </source>
</evidence>
<dbReference type="SUPFAM" id="SSF52833">
    <property type="entry name" value="Thioredoxin-like"/>
    <property type="match status" value="1"/>
</dbReference>
<accession>A0A1J5DK98</accession>
<comment type="caution">
    <text evidence="1">The sequence shown here is derived from an EMBL/GenBank/DDBJ whole genome shotgun (WGS) entry which is preliminary data.</text>
</comment>
<evidence type="ECO:0000313" key="1">
    <source>
        <dbReference type="EMBL" id="OIP36637.1"/>
    </source>
</evidence>
<gene>
    <name evidence="1" type="ORF">AUJ95_09200</name>
</gene>